<gene>
    <name evidence="3" type="ORF">BAUCODRAFT_113998</name>
</gene>
<feature type="compositionally biased region" description="Polar residues" evidence="1">
    <location>
        <begin position="292"/>
        <end position="307"/>
    </location>
</feature>
<feature type="region of interest" description="Disordered" evidence="1">
    <location>
        <begin position="1"/>
        <end position="140"/>
    </location>
</feature>
<evidence type="ECO:0000259" key="2">
    <source>
        <dbReference type="Pfam" id="PF08550"/>
    </source>
</evidence>
<feature type="compositionally biased region" description="Basic and acidic residues" evidence="1">
    <location>
        <begin position="100"/>
        <end position="114"/>
    </location>
</feature>
<dbReference type="STRING" id="717646.M2N3I0"/>
<dbReference type="GO" id="GO:0007039">
    <property type="term" value="P:protein catabolic process in the vacuole"/>
    <property type="evidence" value="ECO:0007669"/>
    <property type="project" value="TreeGrafter"/>
</dbReference>
<dbReference type="AlphaFoldDB" id="M2N3I0"/>
<feature type="compositionally biased region" description="Polar residues" evidence="1">
    <location>
        <begin position="118"/>
        <end position="129"/>
    </location>
</feature>
<feature type="compositionally biased region" description="Polar residues" evidence="1">
    <location>
        <begin position="58"/>
        <end position="71"/>
    </location>
</feature>
<dbReference type="InterPro" id="IPR013860">
    <property type="entry name" value="AreA_GATA"/>
</dbReference>
<keyword evidence="4" id="KW-1185">Reference proteome</keyword>
<evidence type="ECO:0000256" key="1">
    <source>
        <dbReference type="SAM" id="MobiDB-lite"/>
    </source>
</evidence>
<feature type="compositionally biased region" description="Polar residues" evidence="1">
    <location>
        <begin position="35"/>
        <end position="44"/>
    </location>
</feature>
<dbReference type="Pfam" id="PF08550">
    <property type="entry name" value="GATA_AreA"/>
    <property type="match status" value="1"/>
</dbReference>
<feature type="compositionally biased region" description="Polar residues" evidence="1">
    <location>
        <begin position="478"/>
        <end position="488"/>
    </location>
</feature>
<dbReference type="RefSeq" id="XP_007679647.1">
    <property type="nucleotide sequence ID" value="XM_007681457.1"/>
</dbReference>
<dbReference type="GeneID" id="19107224"/>
<feature type="domain" description="Nitrogen regulatory protein areA GATA-like" evidence="2">
    <location>
        <begin position="164"/>
        <end position="191"/>
    </location>
</feature>
<dbReference type="InterPro" id="IPR052292">
    <property type="entry name" value="Glucose_repression_reg"/>
</dbReference>
<proteinExistence type="predicted"/>
<dbReference type="EMBL" id="KB445560">
    <property type="protein sequence ID" value="EMC93549.1"/>
    <property type="molecule type" value="Genomic_DNA"/>
</dbReference>
<accession>M2N3I0</accession>
<dbReference type="eggNOG" id="ENOG502QSII">
    <property type="taxonomic scope" value="Eukaryota"/>
</dbReference>
<feature type="compositionally biased region" description="Low complexity" evidence="1">
    <location>
        <begin position="489"/>
        <end position="501"/>
    </location>
</feature>
<feature type="compositionally biased region" description="Low complexity" evidence="1">
    <location>
        <begin position="390"/>
        <end position="404"/>
    </location>
</feature>
<feature type="compositionally biased region" description="Polar residues" evidence="1">
    <location>
        <begin position="1"/>
        <end position="13"/>
    </location>
</feature>
<dbReference type="PANTHER" id="PTHR28051">
    <property type="entry name" value="PROTEIN MTL1-RELATED"/>
    <property type="match status" value="1"/>
</dbReference>
<organism evidence="3 4">
    <name type="scientific">Baudoinia panamericana (strain UAMH 10762)</name>
    <name type="common">Angels' share fungus</name>
    <name type="synonym">Baudoinia compniacensis (strain UAMH 10762)</name>
    <dbReference type="NCBI Taxonomy" id="717646"/>
    <lineage>
        <taxon>Eukaryota</taxon>
        <taxon>Fungi</taxon>
        <taxon>Dikarya</taxon>
        <taxon>Ascomycota</taxon>
        <taxon>Pezizomycotina</taxon>
        <taxon>Dothideomycetes</taxon>
        <taxon>Dothideomycetidae</taxon>
        <taxon>Mycosphaerellales</taxon>
        <taxon>Teratosphaeriaceae</taxon>
        <taxon>Baudoinia</taxon>
    </lineage>
</organism>
<dbReference type="PANTHER" id="PTHR28051:SF1">
    <property type="entry name" value="PROTEIN MTL1-RELATED"/>
    <property type="match status" value="1"/>
</dbReference>
<reference evidence="3 4" key="1">
    <citation type="journal article" date="2012" name="PLoS Pathog.">
        <title>Diverse lifestyles and strategies of plant pathogenesis encoded in the genomes of eighteen Dothideomycetes fungi.</title>
        <authorList>
            <person name="Ohm R.A."/>
            <person name="Feau N."/>
            <person name="Henrissat B."/>
            <person name="Schoch C.L."/>
            <person name="Horwitz B.A."/>
            <person name="Barry K.W."/>
            <person name="Condon B.J."/>
            <person name="Copeland A.C."/>
            <person name="Dhillon B."/>
            <person name="Glaser F."/>
            <person name="Hesse C.N."/>
            <person name="Kosti I."/>
            <person name="LaButti K."/>
            <person name="Lindquist E.A."/>
            <person name="Lucas S."/>
            <person name="Salamov A.A."/>
            <person name="Bradshaw R.E."/>
            <person name="Ciuffetti L."/>
            <person name="Hamelin R.C."/>
            <person name="Kema G.H.J."/>
            <person name="Lawrence C."/>
            <person name="Scott J.A."/>
            <person name="Spatafora J.W."/>
            <person name="Turgeon B.G."/>
            <person name="de Wit P.J.G.M."/>
            <person name="Zhong S."/>
            <person name="Goodwin S.B."/>
            <person name="Grigoriev I.V."/>
        </authorList>
    </citation>
    <scope>NUCLEOTIDE SEQUENCE [LARGE SCALE GENOMIC DNA]</scope>
    <source>
        <strain evidence="3 4">UAMH 10762</strain>
    </source>
</reference>
<dbReference type="OMA" id="GVMMKRV"/>
<dbReference type="GO" id="GO:0005773">
    <property type="term" value="C:vacuole"/>
    <property type="evidence" value="ECO:0007669"/>
    <property type="project" value="GOC"/>
</dbReference>
<dbReference type="HOGENOM" id="CLU_020417_0_0_1"/>
<feature type="compositionally biased region" description="Polar residues" evidence="1">
    <location>
        <begin position="440"/>
        <end position="451"/>
    </location>
</feature>
<evidence type="ECO:0000313" key="3">
    <source>
        <dbReference type="EMBL" id="EMC93549.1"/>
    </source>
</evidence>
<feature type="compositionally biased region" description="Polar residues" evidence="1">
    <location>
        <begin position="315"/>
        <end position="326"/>
    </location>
</feature>
<sequence>MHPSSTPDSQALYHSQGLRRSHPSSSSLHLGHEALSTSAKSPSVIQPAEHQEHALSAASPTHSSTSNFSFQPSPPTLSLEPQASNDDDDISFPDYGGVRFNERHEGSEESHSSDEPVGSTTDTTASDSPLPTPTVADDTAIKQEPKQHVDYLSHNWREEDIWSSWRHIVSQRRVYGQRSRLENASWRTWAKSKYKLRTVSPETLNWLKESDVTWLYGPLKPATSHPITAHLSEPMSQISKSNSFVHKKPILKKRSMSEVMLQKSLSASSLVKQAAAAVQAQQGKHSRKASFHRTQSDFSTSTAPSETPSRDQLDYFTSRSSSSNCTPCECHEKRHIRFDDKVEQCIAVECKEDLEDDLESEIEDGPRPGSPESGSDDGVIMMRRKAKPGNRNNSKTSRSSSVSRKTIETLPATTLKYRTDSPDVSEAQQHHVFGRAWGSSRLSPSPSQETLRPSHPSANFLLPEEKEAEAENSSSWSFGASNPRSSLGASASTPAPEPSESNLRRTGSGMLMPYDDEEEEVMAVGLFGRVSETINTARDIAHVIWNVGWRK</sequence>
<dbReference type="OrthoDB" id="5563539at2759"/>
<evidence type="ECO:0000313" key="4">
    <source>
        <dbReference type="Proteomes" id="UP000011761"/>
    </source>
</evidence>
<dbReference type="KEGG" id="bcom:BAUCODRAFT_113998"/>
<dbReference type="Proteomes" id="UP000011761">
    <property type="component" value="Unassembled WGS sequence"/>
</dbReference>
<dbReference type="GO" id="GO:0042149">
    <property type="term" value="P:cellular response to glucose starvation"/>
    <property type="evidence" value="ECO:0007669"/>
    <property type="project" value="TreeGrafter"/>
</dbReference>
<feature type="region of interest" description="Disordered" evidence="1">
    <location>
        <begin position="356"/>
        <end position="509"/>
    </location>
</feature>
<name>M2N3I0_BAUPA</name>
<protein>
    <recommendedName>
        <fullName evidence="2">Nitrogen regulatory protein areA GATA-like domain-containing protein</fullName>
    </recommendedName>
</protein>
<feature type="region of interest" description="Disordered" evidence="1">
    <location>
        <begin position="279"/>
        <end position="328"/>
    </location>
</feature>